<evidence type="ECO:0000313" key="2">
    <source>
        <dbReference type="EMBL" id="GLW73220.1"/>
    </source>
</evidence>
<proteinExistence type="predicted"/>
<name>A0A9W6V5K1_9ACTN</name>
<gene>
    <name evidence="2" type="ORF">Kpho02_55190</name>
</gene>
<protein>
    <submittedName>
        <fullName evidence="2">Uncharacterized protein</fullName>
    </submittedName>
</protein>
<reference evidence="2" key="1">
    <citation type="submission" date="2023-02" db="EMBL/GenBank/DDBJ databases">
        <title>Kitasatospora phosalacinea NBRC 14627.</title>
        <authorList>
            <person name="Ichikawa N."/>
            <person name="Sato H."/>
            <person name="Tonouchi N."/>
        </authorList>
    </citation>
    <scope>NUCLEOTIDE SEQUENCE</scope>
    <source>
        <strain evidence="2">NBRC 14627</strain>
    </source>
</reference>
<sequence length="66" mass="6762">MVHGVVGTPEHLRGRWSDGAELQPVPGGTGAVTFGDRPAPDAKVAPPRFCTRSRGGAGASPPESVR</sequence>
<accession>A0A9W6V5K1</accession>
<feature type="region of interest" description="Disordered" evidence="1">
    <location>
        <begin position="1"/>
        <end position="66"/>
    </location>
</feature>
<organism evidence="2 3">
    <name type="scientific">Kitasatospora phosalacinea</name>
    <dbReference type="NCBI Taxonomy" id="2065"/>
    <lineage>
        <taxon>Bacteria</taxon>
        <taxon>Bacillati</taxon>
        <taxon>Actinomycetota</taxon>
        <taxon>Actinomycetes</taxon>
        <taxon>Kitasatosporales</taxon>
        <taxon>Streptomycetaceae</taxon>
        <taxon>Kitasatospora</taxon>
    </lineage>
</organism>
<comment type="caution">
    <text evidence="2">The sequence shown here is derived from an EMBL/GenBank/DDBJ whole genome shotgun (WGS) entry which is preliminary data.</text>
</comment>
<dbReference type="Proteomes" id="UP001165041">
    <property type="component" value="Unassembled WGS sequence"/>
</dbReference>
<evidence type="ECO:0000313" key="3">
    <source>
        <dbReference type="Proteomes" id="UP001165041"/>
    </source>
</evidence>
<dbReference type="EMBL" id="BSSA01000023">
    <property type="protein sequence ID" value="GLW73220.1"/>
    <property type="molecule type" value="Genomic_DNA"/>
</dbReference>
<dbReference type="AlphaFoldDB" id="A0A9W6V5K1"/>
<evidence type="ECO:0000256" key="1">
    <source>
        <dbReference type="SAM" id="MobiDB-lite"/>
    </source>
</evidence>